<sequence>MFIKKTIKLSISNNYLLDDESSKKVMDIVNKKRQFGRIECGMSLSGLSNNYGNINQLDLNLISDSDENLEKLENDFNNDLKNLDIKYITTLKSI</sequence>
<organism evidence="1 2">
    <name type="scientific">Methanobrevibacter oralis</name>
    <dbReference type="NCBI Taxonomy" id="66851"/>
    <lineage>
        <taxon>Archaea</taxon>
        <taxon>Methanobacteriati</taxon>
        <taxon>Methanobacteriota</taxon>
        <taxon>Methanomada group</taxon>
        <taxon>Methanobacteria</taxon>
        <taxon>Methanobacteriales</taxon>
        <taxon>Methanobacteriaceae</taxon>
        <taxon>Methanobrevibacter</taxon>
    </lineage>
</organism>
<dbReference type="Proteomes" id="UP000077428">
    <property type="component" value="Unassembled WGS sequence"/>
</dbReference>
<comment type="caution">
    <text evidence="1">The sequence shown here is derived from an EMBL/GenBank/DDBJ whole genome shotgun (WGS) entry which is preliminary data.</text>
</comment>
<reference evidence="2" key="1">
    <citation type="journal article" date="2016" name="Genome Announc.">
        <title>Draft Genome Sequences of Methanobrevibacter curvatus DSM11111, Methanobrevibacter cuticularis DSM11139, Methanobrevibacter filiformis DSM11501, and Methanobrevibacter oralis DSM7256.</title>
        <authorList>
            <person name="Poehlein A."/>
            <person name="Seedorf H."/>
        </authorList>
    </citation>
    <scope>NUCLEOTIDE SEQUENCE [LARGE SCALE GENOMIC DNA]</scope>
    <source>
        <strain evidence="2">DSM 7256 / JCM 30027 / ZR</strain>
    </source>
</reference>
<dbReference type="STRING" id="66851.MBORA_15710"/>
<keyword evidence="2" id="KW-1185">Reference proteome</keyword>
<dbReference type="PATRIC" id="fig|66851.6.peg.1711"/>
<dbReference type="AlphaFoldDB" id="A0A165ZYE9"/>
<evidence type="ECO:0000313" key="1">
    <source>
        <dbReference type="EMBL" id="KZX11326.1"/>
    </source>
</evidence>
<evidence type="ECO:0000313" key="2">
    <source>
        <dbReference type="Proteomes" id="UP000077428"/>
    </source>
</evidence>
<dbReference type="EMBL" id="LWMU01000092">
    <property type="protein sequence ID" value="KZX11326.1"/>
    <property type="molecule type" value="Genomic_DNA"/>
</dbReference>
<protein>
    <submittedName>
        <fullName evidence="1">Uncharacterized protein</fullName>
    </submittedName>
</protein>
<proteinExistence type="predicted"/>
<gene>
    <name evidence="1" type="ORF">MBORA_15710</name>
</gene>
<accession>A0A165ZYE9</accession>
<name>A0A165ZYE9_METOA</name>
<dbReference type="RefSeq" id="WP_042693504.1">
    <property type="nucleotide sequence ID" value="NZ_CABMAB010000022.1"/>
</dbReference>